<dbReference type="Proteomes" id="UP000033448">
    <property type="component" value="Unassembled WGS sequence"/>
</dbReference>
<dbReference type="PROSITE" id="PS50977">
    <property type="entry name" value="HTH_TETR_2"/>
    <property type="match status" value="1"/>
</dbReference>
<comment type="caution">
    <text evidence="6">The sequence shown here is derived from an EMBL/GenBank/DDBJ whole genome shotgun (WGS) entry which is preliminary data.</text>
</comment>
<evidence type="ECO:0000313" key="7">
    <source>
        <dbReference type="Proteomes" id="UP000033448"/>
    </source>
</evidence>
<dbReference type="InterPro" id="IPR050109">
    <property type="entry name" value="HTH-type_TetR-like_transc_reg"/>
</dbReference>
<dbReference type="Gene3D" id="1.10.10.60">
    <property type="entry name" value="Homeodomain-like"/>
    <property type="match status" value="1"/>
</dbReference>
<dbReference type="InterPro" id="IPR036271">
    <property type="entry name" value="Tet_transcr_reg_TetR-rel_C_sf"/>
</dbReference>
<evidence type="ECO:0000256" key="4">
    <source>
        <dbReference type="PROSITE-ProRule" id="PRU00335"/>
    </source>
</evidence>
<reference evidence="6 7" key="1">
    <citation type="submission" date="2015-02" db="EMBL/GenBank/DDBJ databases">
        <title>Draft genome sequences of ten Microbacterium spp. with emphasis on heavy metal contaminated environments.</title>
        <authorList>
            <person name="Corretto E."/>
        </authorList>
    </citation>
    <scope>NUCLEOTIDE SEQUENCE [LARGE SCALE GENOMIC DNA]</scope>
    <source>
        <strain evidence="6 7">DSM 23848</strain>
    </source>
</reference>
<dbReference type="InterPro" id="IPR009057">
    <property type="entry name" value="Homeodomain-like_sf"/>
</dbReference>
<proteinExistence type="predicted"/>
<evidence type="ECO:0000256" key="2">
    <source>
        <dbReference type="ARBA" id="ARBA00023125"/>
    </source>
</evidence>
<name>A0A0F0KL26_9MICO</name>
<dbReference type="AlphaFoldDB" id="A0A0F0KL26"/>
<evidence type="ECO:0000259" key="5">
    <source>
        <dbReference type="PROSITE" id="PS50977"/>
    </source>
</evidence>
<evidence type="ECO:0000256" key="3">
    <source>
        <dbReference type="ARBA" id="ARBA00023163"/>
    </source>
</evidence>
<dbReference type="OrthoDB" id="9179041at2"/>
<dbReference type="Gene3D" id="1.10.357.10">
    <property type="entry name" value="Tetracycline Repressor, domain 2"/>
    <property type="match status" value="1"/>
</dbReference>
<keyword evidence="7" id="KW-1185">Reference proteome</keyword>
<dbReference type="SUPFAM" id="SSF48498">
    <property type="entry name" value="Tetracyclin repressor-like, C-terminal domain"/>
    <property type="match status" value="1"/>
</dbReference>
<dbReference type="SUPFAM" id="SSF46689">
    <property type="entry name" value="Homeodomain-like"/>
    <property type="match status" value="1"/>
</dbReference>
<dbReference type="PRINTS" id="PR00455">
    <property type="entry name" value="HTHTETR"/>
</dbReference>
<dbReference type="EMBL" id="JYIT01000083">
    <property type="protein sequence ID" value="KJL19966.1"/>
    <property type="molecule type" value="Genomic_DNA"/>
</dbReference>
<dbReference type="FunFam" id="1.10.10.60:FF:000141">
    <property type="entry name" value="TetR family transcriptional regulator"/>
    <property type="match status" value="1"/>
</dbReference>
<dbReference type="GO" id="GO:0045892">
    <property type="term" value="P:negative regulation of DNA-templated transcription"/>
    <property type="evidence" value="ECO:0007669"/>
    <property type="project" value="UniProtKB-ARBA"/>
</dbReference>
<organism evidence="6 7">
    <name type="scientific">Microbacterium azadirachtae</name>
    <dbReference type="NCBI Taxonomy" id="582680"/>
    <lineage>
        <taxon>Bacteria</taxon>
        <taxon>Bacillati</taxon>
        <taxon>Actinomycetota</taxon>
        <taxon>Actinomycetes</taxon>
        <taxon>Micrococcales</taxon>
        <taxon>Microbacteriaceae</taxon>
        <taxon>Microbacterium</taxon>
    </lineage>
</organism>
<keyword evidence="3" id="KW-0804">Transcription</keyword>
<gene>
    <name evidence="6" type="primary">kstR2_5</name>
    <name evidence="6" type="ORF">RL72_03012</name>
</gene>
<dbReference type="PATRIC" id="fig|582680.7.peg.3070"/>
<evidence type="ECO:0000313" key="6">
    <source>
        <dbReference type="EMBL" id="KJL19966.1"/>
    </source>
</evidence>
<dbReference type="Pfam" id="PF17932">
    <property type="entry name" value="TetR_C_24"/>
    <property type="match status" value="1"/>
</dbReference>
<dbReference type="GO" id="GO:0000976">
    <property type="term" value="F:transcription cis-regulatory region binding"/>
    <property type="evidence" value="ECO:0007669"/>
    <property type="project" value="TreeGrafter"/>
</dbReference>
<keyword evidence="1" id="KW-0805">Transcription regulation</keyword>
<feature type="DNA-binding region" description="H-T-H motif" evidence="4">
    <location>
        <begin position="33"/>
        <end position="52"/>
    </location>
</feature>
<dbReference type="Pfam" id="PF00440">
    <property type="entry name" value="TetR_N"/>
    <property type="match status" value="1"/>
</dbReference>
<dbReference type="PANTHER" id="PTHR30055:SF237">
    <property type="entry name" value="TRANSCRIPTIONAL REPRESSOR MCE3R"/>
    <property type="match status" value="1"/>
</dbReference>
<dbReference type="PROSITE" id="PS01081">
    <property type="entry name" value="HTH_TETR_1"/>
    <property type="match status" value="1"/>
</dbReference>
<dbReference type="InterPro" id="IPR023772">
    <property type="entry name" value="DNA-bd_HTH_TetR-type_CS"/>
</dbReference>
<dbReference type="InterPro" id="IPR001647">
    <property type="entry name" value="HTH_TetR"/>
</dbReference>
<protein>
    <submittedName>
        <fullName evidence="6">HTH-type transcriptional repressor KstR2</fullName>
    </submittedName>
</protein>
<dbReference type="InterPro" id="IPR041490">
    <property type="entry name" value="KstR2_TetR_C"/>
</dbReference>
<accession>A0A0F0KL26</accession>
<evidence type="ECO:0000256" key="1">
    <source>
        <dbReference type="ARBA" id="ARBA00023015"/>
    </source>
</evidence>
<sequence>MTTARAQGKARTRQLFLDAAARLFADRGFHAVSIGELGTAVGVSGPALYRHFPSKEAMLEEILLGTSEFLLHGGTAIVVATHASDRELLDELIDFHLTFALAHRDVIRVQDRELGTLPKAANRQVRKLQRQYLDLWAEVVGRIRPEIEKADRQVMMHAVFGLLNSTAHNTVAGSANERAILATAARCVLLGG</sequence>
<dbReference type="RefSeq" id="WP_045251634.1">
    <property type="nucleotide sequence ID" value="NZ_CP099706.1"/>
</dbReference>
<dbReference type="PANTHER" id="PTHR30055">
    <property type="entry name" value="HTH-TYPE TRANSCRIPTIONAL REGULATOR RUTR"/>
    <property type="match status" value="1"/>
</dbReference>
<dbReference type="GO" id="GO:0003700">
    <property type="term" value="F:DNA-binding transcription factor activity"/>
    <property type="evidence" value="ECO:0007669"/>
    <property type="project" value="TreeGrafter"/>
</dbReference>
<feature type="domain" description="HTH tetR-type" evidence="5">
    <location>
        <begin position="10"/>
        <end position="70"/>
    </location>
</feature>
<keyword evidence="2 4" id="KW-0238">DNA-binding</keyword>